<dbReference type="PROSITE" id="PS50011">
    <property type="entry name" value="PROTEIN_KINASE_DOM"/>
    <property type="match status" value="1"/>
</dbReference>
<feature type="binding site" evidence="5">
    <location>
        <position position="94"/>
    </location>
    <ligand>
        <name>ATP</name>
        <dbReference type="ChEBI" id="CHEBI:30616"/>
    </ligand>
</feature>
<dbReference type="GO" id="GO:0005524">
    <property type="term" value="F:ATP binding"/>
    <property type="evidence" value="ECO:0007669"/>
    <property type="project" value="UniProtKB-UniRule"/>
</dbReference>
<evidence type="ECO:0000256" key="3">
    <source>
        <dbReference type="ARBA" id="ARBA00022777"/>
    </source>
</evidence>
<dbReference type="InterPro" id="IPR042095">
    <property type="entry name" value="SUMF_sf"/>
</dbReference>
<dbReference type="Proteomes" id="UP000316584">
    <property type="component" value="Chromosome"/>
</dbReference>
<evidence type="ECO:0000256" key="2">
    <source>
        <dbReference type="ARBA" id="ARBA00022741"/>
    </source>
</evidence>
<evidence type="ECO:0000259" key="7">
    <source>
        <dbReference type="PROSITE" id="PS50011"/>
    </source>
</evidence>
<dbReference type="Pfam" id="PF03781">
    <property type="entry name" value="FGE-sulfatase"/>
    <property type="match status" value="1"/>
</dbReference>
<accession>A0A518N1I5</accession>
<dbReference type="InterPro" id="IPR005532">
    <property type="entry name" value="SUMF_dom"/>
</dbReference>
<dbReference type="InterPro" id="IPR011009">
    <property type="entry name" value="Kinase-like_dom_sf"/>
</dbReference>
<dbReference type="AlphaFoldDB" id="A0A518N1I5"/>
<dbReference type="InterPro" id="IPR008271">
    <property type="entry name" value="Ser/Thr_kinase_AS"/>
</dbReference>
<dbReference type="PANTHER" id="PTHR43289:SF6">
    <property type="entry name" value="SERINE_THREONINE-PROTEIN KINASE NEKL-3"/>
    <property type="match status" value="1"/>
</dbReference>
<keyword evidence="1" id="KW-0808">Transferase</keyword>
<proteinExistence type="predicted"/>
<dbReference type="KEGG" id="lug:FPZ22_01785"/>
<keyword evidence="2 5" id="KW-0547">Nucleotide-binding</keyword>
<dbReference type="PROSITE" id="PS00107">
    <property type="entry name" value="PROTEIN_KINASE_ATP"/>
    <property type="match status" value="1"/>
</dbReference>
<feature type="domain" description="Protein kinase" evidence="7">
    <location>
        <begin position="65"/>
        <end position="335"/>
    </location>
</feature>
<name>A0A518N1I5_9GAMM</name>
<dbReference type="PANTHER" id="PTHR43289">
    <property type="entry name" value="MITOGEN-ACTIVATED PROTEIN KINASE KINASE KINASE 20-RELATED"/>
    <property type="match status" value="1"/>
</dbReference>
<dbReference type="InterPro" id="IPR017441">
    <property type="entry name" value="Protein_kinase_ATP_BS"/>
</dbReference>
<dbReference type="SMART" id="SM00220">
    <property type="entry name" value="S_TKc"/>
    <property type="match status" value="1"/>
</dbReference>
<evidence type="ECO:0000256" key="6">
    <source>
        <dbReference type="SAM" id="MobiDB-lite"/>
    </source>
</evidence>
<protein>
    <submittedName>
        <fullName evidence="8">Protein kinase</fullName>
    </submittedName>
</protein>
<evidence type="ECO:0000313" key="9">
    <source>
        <dbReference type="Proteomes" id="UP000316584"/>
    </source>
</evidence>
<dbReference type="GO" id="GO:0004674">
    <property type="term" value="F:protein serine/threonine kinase activity"/>
    <property type="evidence" value="ECO:0007669"/>
    <property type="project" value="TreeGrafter"/>
</dbReference>
<dbReference type="InterPro" id="IPR016187">
    <property type="entry name" value="CTDL_fold"/>
</dbReference>
<gene>
    <name evidence="8" type="ORF">FPZ22_01785</name>
</gene>
<reference evidence="8 9" key="1">
    <citation type="submission" date="2019-07" db="EMBL/GenBank/DDBJ databases">
        <title>Full genome sequence of Luteimonas sp. Gr-4.</title>
        <authorList>
            <person name="Im W.-T."/>
        </authorList>
    </citation>
    <scope>NUCLEOTIDE SEQUENCE [LARGE SCALE GENOMIC DNA]</scope>
    <source>
        <strain evidence="8 9">Gr-4</strain>
    </source>
</reference>
<dbReference type="Pfam" id="PF00069">
    <property type="entry name" value="Pkinase"/>
    <property type="match status" value="1"/>
</dbReference>
<sequence>MTGWCRATAGRCRPCCFREQRHGVGNPLHPLPTPRGYARPGLRGAGMTQYQASHDDERLPEIAGYRIVRAVGAGGMSTVYVGEQLSLRREVAIKVMLAEVLGDEVSRRRFENEARTIARLDHPNIVGIHDVGRTRDGLPYYSMPYLARGHLGQRDLRGREPEVRKILRGVLSALQYAHSRGIVHRDVKAENVLFDDSGRPLLADFGIALRRGYGSRVTTAGLAVGSTAYMPPEQARGEGVDARADLYSVGVLAWEMLVGSLPYNAADALSMAVMHVQDPIPRLPRRLRHWQQFIDRALAKSPGRRFADAGQMLDALERIPAAGRVTAGALLHDFAVRVRALPVAGWAAVAVLAAGAVVAAGVYLDQRGSAPEFYRSASSRDGTPGSGANGAGLATRPAPVTGSPDDALLRAAPASDAERWLVEAERQMRAAKLTSPAGDNAYTSLLNAWQADASHLRLAPAIDGLIDALGARAARDFASGRGDAARIGVMQASQLAARTSRADGAALAALRTRMQEVIAADVQRSAARYDRAAALHAVDAARRMGLATARVAALEKSARAIPGPGDRLGGTGLEMILVQHGDMRLGAMRRLVTRDEFAAFADATGRAPARCRERASLLRVLAPRSWRAPGFDQDGGGPVVCVSWEDASAYAGWLGQRDGVRYRLATASEWSRLPAVGGERPLAEWSIDCAGSCTQRVTSGSSWRGENAPGSAARDAGRGFDDVGFRLVRDLGS</sequence>
<keyword evidence="9" id="KW-1185">Reference proteome</keyword>
<dbReference type="Gene3D" id="3.30.200.20">
    <property type="entry name" value="Phosphorylase Kinase, domain 1"/>
    <property type="match status" value="1"/>
</dbReference>
<dbReference type="SUPFAM" id="SSF56112">
    <property type="entry name" value="Protein kinase-like (PK-like)"/>
    <property type="match status" value="1"/>
</dbReference>
<evidence type="ECO:0000256" key="5">
    <source>
        <dbReference type="PROSITE-ProRule" id="PRU10141"/>
    </source>
</evidence>
<dbReference type="EMBL" id="CP042218">
    <property type="protein sequence ID" value="QDW65783.1"/>
    <property type="molecule type" value="Genomic_DNA"/>
</dbReference>
<dbReference type="Gene3D" id="1.10.510.10">
    <property type="entry name" value="Transferase(Phosphotransferase) domain 1"/>
    <property type="match status" value="1"/>
</dbReference>
<dbReference type="OrthoDB" id="9801841at2"/>
<evidence type="ECO:0000256" key="1">
    <source>
        <dbReference type="ARBA" id="ARBA00022679"/>
    </source>
</evidence>
<keyword evidence="3 8" id="KW-0418">Kinase</keyword>
<organism evidence="8 9">
    <name type="scientific">Luteimonas granuli</name>
    <dbReference type="NCBI Taxonomy" id="1176533"/>
    <lineage>
        <taxon>Bacteria</taxon>
        <taxon>Pseudomonadati</taxon>
        <taxon>Pseudomonadota</taxon>
        <taxon>Gammaproteobacteria</taxon>
        <taxon>Lysobacterales</taxon>
        <taxon>Lysobacteraceae</taxon>
        <taxon>Luteimonas</taxon>
    </lineage>
</organism>
<feature type="region of interest" description="Disordered" evidence="6">
    <location>
        <begin position="374"/>
        <end position="404"/>
    </location>
</feature>
<keyword evidence="4 5" id="KW-0067">ATP-binding</keyword>
<dbReference type="SUPFAM" id="SSF56436">
    <property type="entry name" value="C-type lectin-like"/>
    <property type="match status" value="1"/>
</dbReference>
<dbReference type="InterPro" id="IPR000719">
    <property type="entry name" value="Prot_kinase_dom"/>
</dbReference>
<evidence type="ECO:0000256" key="4">
    <source>
        <dbReference type="ARBA" id="ARBA00022840"/>
    </source>
</evidence>
<dbReference type="PROSITE" id="PS00108">
    <property type="entry name" value="PROTEIN_KINASE_ST"/>
    <property type="match status" value="1"/>
</dbReference>
<dbReference type="CDD" id="cd14014">
    <property type="entry name" value="STKc_PknB_like"/>
    <property type="match status" value="1"/>
</dbReference>
<dbReference type="Gene3D" id="3.90.1580.10">
    <property type="entry name" value="paralog of FGE (formylglycine-generating enzyme)"/>
    <property type="match status" value="1"/>
</dbReference>
<evidence type="ECO:0000313" key="8">
    <source>
        <dbReference type="EMBL" id="QDW65783.1"/>
    </source>
</evidence>